<dbReference type="Proteomes" id="UP000317650">
    <property type="component" value="Chromosome 1"/>
</dbReference>
<proteinExistence type="predicted"/>
<keyword evidence="2" id="KW-1185">Reference proteome</keyword>
<dbReference type="PANTHER" id="PTHR31972:SF48">
    <property type="entry name" value="OS04G0407500 PROTEIN"/>
    <property type="match status" value="1"/>
</dbReference>
<evidence type="ECO:0008006" key="3">
    <source>
        <dbReference type="Google" id="ProtNLM"/>
    </source>
</evidence>
<organism evidence="1 2">
    <name type="scientific">Musa balbisiana</name>
    <name type="common">Banana</name>
    <dbReference type="NCBI Taxonomy" id="52838"/>
    <lineage>
        <taxon>Eukaryota</taxon>
        <taxon>Viridiplantae</taxon>
        <taxon>Streptophyta</taxon>
        <taxon>Embryophyta</taxon>
        <taxon>Tracheophyta</taxon>
        <taxon>Spermatophyta</taxon>
        <taxon>Magnoliopsida</taxon>
        <taxon>Liliopsida</taxon>
        <taxon>Zingiberales</taxon>
        <taxon>Musaceae</taxon>
        <taxon>Musa</taxon>
    </lineage>
</organism>
<dbReference type="STRING" id="52838.A0A4S8JQF8"/>
<comment type="caution">
    <text evidence="1">The sequence shown here is derived from an EMBL/GenBank/DDBJ whole genome shotgun (WGS) entry which is preliminary data.</text>
</comment>
<protein>
    <recommendedName>
        <fullName evidence="3">DUF868 domain-containing protein</fullName>
    </recommendedName>
</protein>
<evidence type="ECO:0000313" key="1">
    <source>
        <dbReference type="EMBL" id="THU63822.1"/>
    </source>
</evidence>
<dbReference type="EMBL" id="PYDT01000004">
    <property type="protein sequence ID" value="THU63822.1"/>
    <property type="molecule type" value="Genomic_DNA"/>
</dbReference>
<gene>
    <name evidence="1" type="ORF">C4D60_Mb01t19890</name>
</gene>
<evidence type="ECO:0000313" key="2">
    <source>
        <dbReference type="Proteomes" id="UP000317650"/>
    </source>
</evidence>
<dbReference type="Pfam" id="PF05910">
    <property type="entry name" value="DUF868"/>
    <property type="match status" value="1"/>
</dbReference>
<dbReference type="InterPro" id="IPR008586">
    <property type="entry name" value="DUF868_pln"/>
</dbReference>
<dbReference type="PANTHER" id="PTHR31972">
    <property type="entry name" value="EXPRESSED PROTEIN"/>
    <property type="match status" value="1"/>
</dbReference>
<name>A0A4S8JQF8_MUSBA</name>
<dbReference type="AlphaFoldDB" id="A0A4S8JQF8"/>
<sequence length="291" mass="32620">MRDFVPCLGHHAVRVAGSACSGSSISSERPPKSTVSCCYRAALSTHNELLIKVTWHKNNRDTSVLVVIEENPGSGVSDPRGTTCQLLMRKKGSQSFAIGNSEFALHWDISAATYGAGAEPTRDFYLVMMADKVFVLLLGDMWREFINKFEDKVLVAASSMYSRREQVFGATLYSTKAQFHDGGKDHEIMVRCKGDEADAKDAELYVCVDRKRLLHVKRVMWNFRGNQTIFVDGSAIDVLWDVHDWWFRGSPSGATFMFRARSALASRLWSEEELAKGASQFTLLIQAFKTK</sequence>
<accession>A0A4S8JQF8</accession>
<reference evidence="1 2" key="1">
    <citation type="journal article" date="2019" name="Nat. Plants">
        <title>Genome sequencing of Musa balbisiana reveals subgenome evolution and function divergence in polyploid bananas.</title>
        <authorList>
            <person name="Yao X."/>
        </authorList>
    </citation>
    <scope>NUCLEOTIDE SEQUENCE [LARGE SCALE GENOMIC DNA]</scope>
    <source>
        <strain evidence="2">cv. DH-PKW</strain>
        <tissue evidence="1">Leaves</tissue>
    </source>
</reference>